<dbReference type="STRING" id="52670.A0A2I4CE56"/>
<dbReference type="KEGG" id="alim:106527824"/>
<protein>
    <submittedName>
        <fullName evidence="3">Uncharacterized protein tti2</fullName>
    </submittedName>
</protein>
<name>A0A2I4CE56_AUSLI</name>
<evidence type="ECO:0000256" key="1">
    <source>
        <dbReference type="ARBA" id="ARBA00034736"/>
    </source>
</evidence>
<keyword evidence="2" id="KW-1185">Reference proteome</keyword>
<dbReference type="GeneID" id="106527824"/>
<dbReference type="RefSeq" id="XP_013878272.1">
    <property type="nucleotide sequence ID" value="XM_014022818.1"/>
</dbReference>
<dbReference type="GO" id="GO:0110078">
    <property type="term" value="C:TTT Hsp90 cochaperone complex"/>
    <property type="evidence" value="ECO:0007669"/>
    <property type="project" value="InterPro"/>
</dbReference>
<dbReference type="InParanoid" id="A0A2I4CE56"/>
<organism evidence="2 3">
    <name type="scientific">Austrofundulus limnaeus</name>
    <name type="common">Annual killifish</name>
    <dbReference type="NCBI Taxonomy" id="52670"/>
    <lineage>
        <taxon>Eukaryota</taxon>
        <taxon>Metazoa</taxon>
        <taxon>Chordata</taxon>
        <taxon>Craniata</taxon>
        <taxon>Vertebrata</taxon>
        <taxon>Euteleostomi</taxon>
        <taxon>Actinopterygii</taxon>
        <taxon>Neopterygii</taxon>
        <taxon>Teleostei</taxon>
        <taxon>Neoteleostei</taxon>
        <taxon>Acanthomorphata</taxon>
        <taxon>Ovalentaria</taxon>
        <taxon>Atherinomorphae</taxon>
        <taxon>Cyprinodontiformes</taxon>
        <taxon>Rivulidae</taxon>
        <taxon>Austrofundulus</taxon>
    </lineage>
</organism>
<dbReference type="PANTHER" id="PTHR32226">
    <property type="entry name" value="TELO2-INTERACTING PROTEIN 2"/>
    <property type="match status" value="1"/>
</dbReference>
<dbReference type="PANTHER" id="PTHR32226:SF2">
    <property type="entry name" value="TELO2-INTERACTING PROTEIN 2"/>
    <property type="match status" value="1"/>
</dbReference>
<dbReference type="InterPro" id="IPR018870">
    <property type="entry name" value="Tti2"/>
</dbReference>
<dbReference type="Proteomes" id="UP000192220">
    <property type="component" value="Unplaced"/>
</dbReference>
<sequence length="405" mass="44924">MELSSLLHDLLLSSEKPLPSPRLPPITELLSWLQKKLIGAADKPTDRSSLIGQVEQLFQAADPDWLFSTASDDQESRWEELQAAYSFVISALIGCAALPLCEDDCSSMSAATYQSVPSRAAAVSSALSALLGNWAKVGESRKELTGLLLVLAPPICVFSVTHFQDQAWTSPASRAAARRLHEALLRAGSWTDSAHLLMGDRDVESRGILGGVLDLLQPQLAKNTWQRCEAVKLVFVWTLLQVTRPSLSPHLPRLLPPSLLLSDHYKQENCMLGVRCLHHIVLNTIFVSLTEQRFCIRLCSDTCTRVRLQSSSSSSPVSSTSFSFWRGPPPHSAPPPRAGSPVATTTCCAWSWPTWRRSIRWHCDASTPRLCRSTWKGWAWPCADTCDGWSGWCWGTWRSAIHLRR</sequence>
<dbReference type="GO" id="GO:0005634">
    <property type="term" value="C:nucleus"/>
    <property type="evidence" value="ECO:0007669"/>
    <property type="project" value="TreeGrafter"/>
</dbReference>
<comment type="similarity">
    <text evidence="1">Belongs to the TTI2 family.</text>
</comment>
<dbReference type="GO" id="GO:0005829">
    <property type="term" value="C:cytosol"/>
    <property type="evidence" value="ECO:0007669"/>
    <property type="project" value="TreeGrafter"/>
</dbReference>
<accession>A0A2I4CE56</accession>
<dbReference type="AlphaFoldDB" id="A0A2I4CE56"/>
<dbReference type="CTD" id="80185"/>
<dbReference type="FunCoup" id="A0A2I4CE56">
    <property type="interactions" value="874"/>
</dbReference>
<dbReference type="OrthoDB" id="6417021at2759"/>
<proteinExistence type="inferred from homology"/>
<reference evidence="3" key="1">
    <citation type="submission" date="2025-08" db="UniProtKB">
        <authorList>
            <consortium name="RefSeq"/>
        </authorList>
    </citation>
    <scope>IDENTIFICATION</scope>
    <source>
        <strain evidence="3">Quisiro</strain>
        <tissue evidence="3">Liver</tissue>
    </source>
</reference>
<evidence type="ECO:0000313" key="2">
    <source>
        <dbReference type="Proteomes" id="UP000192220"/>
    </source>
</evidence>
<gene>
    <name evidence="3" type="primary">tti2</name>
</gene>
<evidence type="ECO:0000313" key="3">
    <source>
        <dbReference type="RefSeq" id="XP_013878272.1"/>
    </source>
</evidence>